<keyword evidence="2" id="KW-0677">Repeat</keyword>
<dbReference type="PANTHER" id="PTHR45632">
    <property type="entry name" value="LD33804P"/>
    <property type="match status" value="1"/>
</dbReference>
<dbReference type="RefSeq" id="XP_028966342.1">
    <property type="nucleotide sequence ID" value="XM_029110509.1"/>
</dbReference>
<protein>
    <submittedName>
        <fullName evidence="5">Uncharacterized protein LOC114827998</fullName>
    </submittedName>
</protein>
<dbReference type="Pfam" id="PF07707">
    <property type="entry name" value="BACK"/>
    <property type="match status" value="1"/>
</dbReference>
<dbReference type="Proteomes" id="UP000694867">
    <property type="component" value="Unplaced"/>
</dbReference>
<evidence type="ECO:0000256" key="1">
    <source>
        <dbReference type="ARBA" id="ARBA00022441"/>
    </source>
</evidence>
<evidence type="ECO:0000256" key="2">
    <source>
        <dbReference type="ARBA" id="ARBA00022737"/>
    </source>
</evidence>
<dbReference type="SUPFAM" id="SSF54695">
    <property type="entry name" value="POZ domain"/>
    <property type="match status" value="1"/>
</dbReference>
<sequence>MDDDHRFIEIRDTKEFAYTIKIPRKYDWAVHDGPNSSLCDLTLELDDGQVSVHSDVFCHFSQFFKAMFSATWLESKTHRVHFPNIEYRSMRALVDMIYAGEFLLTHYNIEPIFQVVHHLQMDELLGYCCDVLIDSLEKTNVIAFHQLAARYTLGGLREECVLYVLENCKHLFEDQAFLAELPFDLIETVMQRDDLFVKNELDVLTMILSWLQVETHRDANKIALFEKVRFPQLNTNCKKVLKALTPLLVESTVYTDFCKSRFWLDDIPRYQLRPRKFQPVHLHYVLKVNYVQFGKSNRAYALFLYCNISNRTTLLHSHEYGKRNSYNSNFGPHEYGDGFTVVGRFAYLQERMILREGRREFLRITRTSLQPNKLGAIQTQNIYFPVADQSLFQVGKLVALEGRLARLHVTGSANRLSPDELREIRTSLNVDRIKYGLDNINVMQLDLKAKKFESGPSLIENNAQTTEPWLFALLADRMCKWMKGDEFSFILSSALDGLNFIARIDRNGKVSRISFKPDLLSRRTLRRGIHDMLLIENTLFTYEYLDIFNSGDNQVRRRIQAMDARTQEFTGIMVIDCENNDATAKLLFSICEMDVNKLELCEIRGEPHLLVVPNGYQLGTKSYFGVFQIMREMAENGDSLKVRKVRLDKLDIDEFQKMPEDSCVKIESAVVPVDMHPCEYSTFIHDQLHRLADHNLSELEALRKFAA</sequence>
<evidence type="ECO:0000313" key="5">
    <source>
        <dbReference type="RefSeq" id="XP_028966342.1"/>
    </source>
</evidence>
<dbReference type="Pfam" id="PF00651">
    <property type="entry name" value="BTB"/>
    <property type="match status" value="1"/>
</dbReference>
<dbReference type="GeneID" id="114827998"/>
<dbReference type="InterPro" id="IPR000210">
    <property type="entry name" value="BTB/POZ_dom"/>
</dbReference>
<dbReference type="AlphaFoldDB" id="A0AAJ7SEK1"/>
<dbReference type="Gene3D" id="1.25.40.420">
    <property type="match status" value="1"/>
</dbReference>
<accession>A0AAJ7SEK1</accession>
<dbReference type="KEGG" id="goe:114827998"/>
<dbReference type="PROSITE" id="PS50097">
    <property type="entry name" value="BTB"/>
    <property type="match status" value="1"/>
</dbReference>
<feature type="domain" description="BTB" evidence="3">
    <location>
        <begin position="39"/>
        <end position="106"/>
    </location>
</feature>
<evidence type="ECO:0000313" key="4">
    <source>
        <dbReference type="Proteomes" id="UP000694867"/>
    </source>
</evidence>
<name>A0AAJ7SEK1_9ACAR</name>
<evidence type="ECO:0000259" key="3">
    <source>
        <dbReference type="PROSITE" id="PS50097"/>
    </source>
</evidence>
<organism evidence="4 5">
    <name type="scientific">Galendromus occidentalis</name>
    <name type="common">western predatory mite</name>
    <dbReference type="NCBI Taxonomy" id="34638"/>
    <lineage>
        <taxon>Eukaryota</taxon>
        <taxon>Metazoa</taxon>
        <taxon>Ecdysozoa</taxon>
        <taxon>Arthropoda</taxon>
        <taxon>Chelicerata</taxon>
        <taxon>Arachnida</taxon>
        <taxon>Acari</taxon>
        <taxon>Parasitiformes</taxon>
        <taxon>Mesostigmata</taxon>
        <taxon>Gamasina</taxon>
        <taxon>Phytoseioidea</taxon>
        <taxon>Phytoseiidae</taxon>
        <taxon>Typhlodrominae</taxon>
        <taxon>Galendromus</taxon>
    </lineage>
</organism>
<dbReference type="InterPro" id="IPR011333">
    <property type="entry name" value="SKP1/BTB/POZ_sf"/>
</dbReference>
<dbReference type="SMART" id="SM00875">
    <property type="entry name" value="BACK"/>
    <property type="match status" value="1"/>
</dbReference>
<gene>
    <name evidence="5" type="primary">LOC114827998</name>
</gene>
<dbReference type="Gene3D" id="3.30.710.10">
    <property type="entry name" value="Potassium Channel Kv1.1, Chain A"/>
    <property type="match status" value="1"/>
</dbReference>
<keyword evidence="1" id="KW-0880">Kelch repeat</keyword>
<reference evidence="5" key="1">
    <citation type="submission" date="2025-08" db="UniProtKB">
        <authorList>
            <consortium name="RefSeq"/>
        </authorList>
    </citation>
    <scope>IDENTIFICATION</scope>
</reference>
<proteinExistence type="predicted"/>
<dbReference type="CDD" id="cd18186">
    <property type="entry name" value="BTB_POZ_ZBTB_KLHL-like"/>
    <property type="match status" value="1"/>
</dbReference>
<dbReference type="SMART" id="SM00225">
    <property type="entry name" value="BTB"/>
    <property type="match status" value="1"/>
</dbReference>
<dbReference type="PANTHER" id="PTHR45632:SF3">
    <property type="entry name" value="KELCH-LIKE PROTEIN 32"/>
    <property type="match status" value="1"/>
</dbReference>
<dbReference type="InterPro" id="IPR011705">
    <property type="entry name" value="BACK"/>
</dbReference>
<keyword evidence="4" id="KW-1185">Reference proteome</keyword>